<dbReference type="OrthoDB" id="9793324at2"/>
<name>A0A0V8QI28_9FIRM</name>
<accession>A0A0V8QI28</accession>
<keyword evidence="1" id="KW-0812">Transmembrane</keyword>
<dbReference type="STRING" id="290052.ASU35_08270"/>
<keyword evidence="1" id="KW-0472">Membrane</keyword>
<dbReference type="InterPro" id="IPR014202">
    <property type="entry name" value="Spore_II_R"/>
</dbReference>
<sequence length="213" mass="24802">MKEKKIFWLLVAFIIGILLLFHKERRDQVSYQEAIAEEIIRLHVIADSDRDCDQELKLKVKDAVVERLRGELDGAESVEEAREIIGDNLGELEVISQEVIEENGFSYKATASLGQAVFPVKQYGDLVFPAGEYEALRIFLGKAEGRNWWCVMFPTLCFVDETKQEITEENKEKFKEVLTEEEYESLCQKKEDQIFFKLKIVEYLNKVIDYFSI</sequence>
<dbReference type="NCBIfam" id="TIGR02837">
    <property type="entry name" value="spore_II_R"/>
    <property type="match status" value="1"/>
</dbReference>
<keyword evidence="1" id="KW-1133">Transmembrane helix</keyword>
<organism evidence="2 3">
    <name type="scientific">Acetivibrio ethanolgignens</name>
    <dbReference type="NCBI Taxonomy" id="290052"/>
    <lineage>
        <taxon>Bacteria</taxon>
        <taxon>Bacillati</taxon>
        <taxon>Bacillota</taxon>
        <taxon>Clostridia</taxon>
        <taxon>Eubacteriales</taxon>
        <taxon>Oscillospiraceae</taxon>
        <taxon>Acetivibrio</taxon>
    </lineage>
</organism>
<dbReference type="RefSeq" id="WP_058352065.1">
    <property type="nucleotide sequence ID" value="NZ_CABMMD010000101.1"/>
</dbReference>
<protein>
    <recommendedName>
        <fullName evidence="4">Stage II sporulation protein R</fullName>
    </recommendedName>
</protein>
<gene>
    <name evidence="2" type="ORF">ASU35_08270</name>
</gene>
<proteinExistence type="predicted"/>
<evidence type="ECO:0000256" key="1">
    <source>
        <dbReference type="SAM" id="Phobius"/>
    </source>
</evidence>
<dbReference type="Proteomes" id="UP000054874">
    <property type="component" value="Unassembled WGS sequence"/>
</dbReference>
<evidence type="ECO:0008006" key="4">
    <source>
        <dbReference type="Google" id="ProtNLM"/>
    </source>
</evidence>
<dbReference type="EMBL" id="LNAM01000101">
    <property type="protein sequence ID" value="KSV59737.1"/>
    <property type="molecule type" value="Genomic_DNA"/>
</dbReference>
<dbReference type="Pfam" id="PF09551">
    <property type="entry name" value="Spore_II_R"/>
    <property type="match status" value="1"/>
</dbReference>
<dbReference type="AlphaFoldDB" id="A0A0V8QI28"/>
<evidence type="ECO:0000313" key="3">
    <source>
        <dbReference type="Proteomes" id="UP000054874"/>
    </source>
</evidence>
<comment type="caution">
    <text evidence="2">The sequence shown here is derived from an EMBL/GenBank/DDBJ whole genome shotgun (WGS) entry which is preliminary data.</text>
</comment>
<keyword evidence="3" id="KW-1185">Reference proteome</keyword>
<evidence type="ECO:0000313" key="2">
    <source>
        <dbReference type="EMBL" id="KSV59737.1"/>
    </source>
</evidence>
<reference evidence="2 3" key="1">
    <citation type="submission" date="2015-11" db="EMBL/GenBank/DDBJ databases">
        <title>Butyribacter intestini gen. nov., sp. nov., a butyric acid-producing bacterium of the family Lachnospiraceae isolated from the human faeces.</title>
        <authorList>
            <person name="Zou Y."/>
            <person name="Xue W."/>
            <person name="Luo G."/>
            <person name="Lv M."/>
        </authorList>
    </citation>
    <scope>NUCLEOTIDE SEQUENCE [LARGE SCALE GENOMIC DNA]</scope>
    <source>
        <strain evidence="2 3">ACET-33324</strain>
    </source>
</reference>
<feature type="transmembrane region" description="Helical" evidence="1">
    <location>
        <begin position="6"/>
        <end position="22"/>
    </location>
</feature>